<protein>
    <submittedName>
        <fullName evidence="1">Uncharacterized protein</fullName>
    </submittedName>
</protein>
<organism evidence="1 2">
    <name type="scientific">Arthrobacter glacialis</name>
    <dbReference type="NCBI Taxonomy" id="1664"/>
    <lineage>
        <taxon>Bacteria</taxon>
        <taxon>Bacillati</taxon>
        <taxon>Actinomycetota</taxon>
        <taxon>Actinomycetes</taxon>
        <taxon>Micrococcales</taxon>
        <taxon>Micrococcaceae</taxon>
        <taxon>Arthrobacter</taxon>
    </lineage>
</organism>
<sequence>MNAKPIKSSLKRIFFTPVDQQKFNQLRDRQYREIVRVDLVNIRQASAAAVRVGAGPSCP</sequence>
<dbReference type="OrthoDB" id="4955280at2"/>
<accession>A0A2S3ZTQ3</accession>
<dbReference type="AlphaFoldDB" id="A0A2S3ZTQ3"/>
<evidence type="ECO:0000313" key="1">
    <source>
        <dbReference type="EMBL" id="POH72651.1"/>
    </source>
</evidence>
<keyword evidence="2" id="KW-1185">Reference proteome</keyword>
<name>A0A2S3ZTQ3_ARTGL</name>
<dbReference type="Proteomes" id="UP000237061">
    <property type="component" value="Unassembled WGS sequence"/>
</dbReference>
<reference evidence="1 2" key="1">
    <citation type="submission" date="2018-01" db="EMBL/GenBank/DDBJ databases">
        <title>Arthrobacter sp. nov., from glaciers in China.</title>
        <authorList>
            <person name="Liu Q."/>
            <person name="Xin Y.-H."/>
        </authorList>
    </citation>
    <scope>NUCLEOTIDE SEQUENCE [LARGE SCALE GENOMIC DNA]</scope>
    <source>
        <strain evidence="1 2">HLT2-12-2</strain>
    </source>
</reference>
<gene>
    <name evidence="1" type="ORF">CVS27_14875</name>
</gene>
<comment type="caution">
    <text evidence="1">The sequence shown here is derived from an EMBL/GenBank/DDBJ whole genome shotgun (WGS) entry which is preliminary data.</text>
</comment>
<dbReference type="EMBL" id="PPXC01000012">
    <property type="protein sequence ID" value="POH72651.1"/>
    <property type="molecule type" value="Genomic_DNA"/>
</dbReference>
<proteinExistence type="predicted"/>
<evidence type="ECO:0000313" key="2">
    <source>
        <dbReference type="Proteomes" id="UP000237061"/>
    </source>
</evidence>
<dbReference type="RefSeq" id="WP_103466631.1">
    <property type="nucleotide sequence ID" value="NZ_PPXB01000011.1"/>
</dbReference>